<evidence type="ECO:0000256" key="5">
    <source>
        <dbReference type="ARBA" id="ARBA00023163"/>
    </source>
</evidence>
<evidence type="ECO:0000313" key="9">
    <source>
        <dbReference type="EMBL" id="TRY80701.1"/>
    </source>
</evidence>
<feature type="region of interest" description="Disordered" evidence="7">
    <location>
        <begin position="280"/>
        <end position="342"/>
    </location>
</feature>
<dbReference type="Proteomes" id="UP000318571">
    <property type="component" value="Chromosome 12"/>
</dbReference>
<dbReference type="GO" id="GO:0016607">
    <property type="term" value="C:nuclear speck"/>
    <property type="evidence" value="ECO:0007669"/>
    <property type="project" value="UniProtKB-SubCell"/>
</dbReference>
<feature type="compositionally biased region" description="Polar residues" evidence="7">
    <location>
        <begin position="243"/>
        <end position="254"/>
    </location>
</feature>
<dbReference type="GO" id="GO:0009653">
    <property type="term" value="P:anatomical structure morphogenesis"/>
    <property type="evidence" value="ECO:0007669"/>
    <property type="project" value="TreeGrafter"/>
</dbReference>
<sequence>MQRRNKRKSLEPKKLNVSVGGGALEPTAEGGRVSLEANTPMKRQRLGSTGSDERSSLQNSMSPGSSHNEIHSSRSPSPTSNPECSLAPKMRYKQTAAKAALISKQQQPKTERGHEPGNKRPSNPFRPWDNDEGPADEPGSAATDARPSSGPIRASPILALPNYPVIPPVSPMRQVPDYQSSLASLFLTNPTLRGSIPAELSSLSPIMPLLVPPTTYTPAPAPPPVQDEPLALVKHKREGESPEPSSFQPIVASENRTASWKRDAFTSALAAHLAPVSTAGLQPRSWHDKAMSSQGSDSGLNQSNDRGPSPSGSSDPSPSSGKGKQRNYKNMTRERRVEANARERQRVHTITAAFDTLQNAIPTEDSSQKLSKLSIIKIATSYIMVLSRMAGYDYSIDQSAPSVEDCIEKCSDLIYSESKVRKKTSSNRDSD</sequence>
<evidence type="ECO:0000256" key="6">
    <source>
        <dbReference type="ARBA" id="ARBA00023242"/>
    </source>
</evidence>
<feature type="region of interest" description="Disordered" evidence="7">
    <location>
        <begin position="1"/>
        <end position="156"/>
    </location>
</feature>
<dbReference type="GO" id="GO:0045944">
    <property type="term" value="P:positive regulation of transcription by RNA polymerase II"/>
    <property type="evidence" value="ECO:0007669"/>
    <property type="project" value="TreeGrafter"/>
</dbReference>
<dbReference type="OrthoDB" id="10001938at2759"/>
<feature type="compositionally biased region" description="Polar residues" evidence="7">
    <location>
        <begin position="291"/>
        <end position="306"/>
    </location>
</feature>
<evidence type="ECO:0000259" key="8">
    <source>
        <dbReference type="PROSITE" id="PS50888"/>
    </source>
</evidence>
<evidence type="ECO:0000256" key="1">
    <source>
        <dbReference type="ARBA" id="ARBA00004324"/>
    </source>
</evidence>
<dbReference type="SMART" id="SM00353">
    <property type="entry name" value="HLH"/>
    <property type="match status" value="1"/>
</dbReference>
<dbReference type="InterPro" id="IPR011598">
    <property type="entry name" value="bHLH_dom"/>
</dbReference>
<keyword evidence="5" id="KW-0804">Transcription</keyword>
<dbReference type="GO" id="GO:0046983">
    <property type="term" value="F:protein dimerization activity"/>
    <property type="evidence" value="ECO:0007669"/>
    <property type="project" value="InterPro"/>
</dbReference>
<name>A0A553PSP9_TIGCA</name>
<dbReference type="SUPFAM" id="SSF47459">
    <property type="entry name" value="HLH, helix-loop-helix DNA-binding domain"/>
    <property type="match status" value="1"/>
</dbReference>
<dbReference type="PANTHER" id="PTHR19290:SF102">
    <property type="entry name" value="TRANSCRIPTION FACTOR ATOH8"/>
    <property type="match status" value="1"/>
</dbReference>
<reference evidence="9 10" key="1">
    <citation type="journal article" date="2018" name="Nat. Ecol. Evol.">
        <title>Genomic signatures of mitonuclear coevolution across populations of Tigriopus californicus.</title>
        <authorList>
            <person name="Barreto F.S."/>
            <person name="Watson E.T."/>
            <person name="Lima T.G."/>
            <person name="Willett C.S."/>
            <person name="Edmands S."/>
            <person name="Li W."/>
            <person name="Burton R.S."/>
        </authorList>
    </citation>
    <scope>NUCLEOTIDE SEQUENCE [LARGE SCALE GENOMIC DNA]</scope>
    <source>
        <strain evidence="9 10">San Diego</strain>
    </source>
</reference>
<dbReference type="FunFam" id="4.10.280.10:FF:000052">
    <property type="entry name" value="Protein atonal homolog 8"/>
    <property type="match status" value="1"/>
</dbReference>
<dbReference type="AlphaFoldDB" id="A0A553PSP9"/>
<feature type="region of interest" description="Disordered" evidence="7">
    <location>
        <begin position="235"/>
        <end position="254"/>
    </location>
</feature>
<dbReference type="GO" id="GO:0005737">
    <property type="term" value="C:cytoplasm"/>
    <property type="evidence" value="ECO:0007669"/>
    <property type="project" value="UniProtKB-SubCell"/>
</dbReference>
<comment type="caution">
    <text evidence="9">The sequence shown here is derived from an EMBL/GenBank/DDBJ whole genome shotgun (WGS) entry which is preliminary data.</text>
</comment>
<dbReference type="Gene3D" id="4.10.280.10">
    <property type="entry name" value="Helix-loop-helix DNA-binding domain"/>
    <property type="match status" value="1"/>
</dbReference>
<evidence type="ECO:0000256" key="3">
    <source>
        <dbReference type="ARBA" id="ARBA00023015"/>
    </source>
</evidence>
<keyword evidence="3" id="KW-0805">Transcription regulation</keyword>
<feature type="compositionally biased region" description="Basic and acidic residues" evidence="7">
    <location>
        <begin position="109"/>
        <end position="118"/>
    </location>
</feature>
<evidence type="ECO:0000256" key="2">
    <source>
        <dbReference type="ARBA" id="ARBA00004496"/>
    </source>
</evidence>
<evidence type="ECO:0000256" key="4">
    <source>
        <dbReference type="ARBA" id="ARBA00023125"/>
    </source>
</evidence>
<dbReference type="GO" id="GO:0003700">
    <property type="term" value="F:DNA-binding transcription factor activity"/>
    <property type="evidence" value="ECO:0007669"/>
    <property type="project" value="TreeGrafter"/>
</dbReference>
<keyword evidence="10" id="KW-1185">Reference proteome</keyword>
<feature type="compositionally biased region" description="Basic and acidic residues" evidence="7">
    <location>
        <begin position="331"/>
        <end position="342"/>
    </location>
</feature>
<feature type="compositionally biased region" description="Polar residues" evidence="7">
    <location>
        <begin position="46"/>
        <end position="83"/>
    </location>
</feature>
<feature type="compositionally biased region" description="Low complexity" evidence="7">
    <location>
        <begin position="307"/>
        <end position="322"/>
    </location>
</feature>
<feature type="domain" description="BHLH" evidence="8">
    <location>
        <begin position="334"/>
        <end position="386"/>
    </location>
</feature>
<dbReference type="STRING" id="6832.A0A553PSP9"/>
<dbReference type="InterPro" id="IPR050359">
    <property type="entry name" value="bHLH_transcription_factors"/>
</dbReference>
<gene>
    <name evidence="9" type="ORF">TCAL_09373</name>
</gene>
<dbReference type="Pfam" id="PF00010">
    <property type="entry name" value="HLH"/>
    <property type="match status" value="1"/>
</dbReference>
<proteinExistence type="predicted"/>
<keyword evidence="4" id="KW-0238">DNA-binding</keyword>
<dbReference type="PANTHER" id="PTHR19290">
    <property type="entry name" value="BASIC HELIX-LOOP-HELIX PROTEIN NEUROGENIN-RELATED"/>
    <property type="match status" value="1"/>
</dbReference>
<keyword evidence="6" id="KW-0539">Nucleus</keyword>
<organism evidence="9 10">
    <name type="scientific">Tigriopus californicus</name>
    <name type="common">Marine copepod</name>
    <dbReference type="NCBI Taxonomy" id="6832"/>
    <lineage>
        <taxon>Eukaryota</taxon>
        <taxon>Metazoa</taxon>
        <taxon>Ecdysozoa</taxon>
        <taxon>Arthropoda</taxon>
        <taxon>Crustacea</taxon>
        <taxon>Multicrustacea</taxon>
        <taxon>Hexanauplia</taxon>
        <taxon>Copepoda</taxon>
        <taxon>Harpacticoida</taxon>
        <taxon>Harpacticidae</taxon>
        <taxon>Tigriopus</taxon>
    </lineage>
</organism>
<evidence type="ECO:0000313" key="10">
    <source>
        <dbReference type="Proteomes" id="UP000318571"/>
    </source>
</evidence>
<dbReference type="GO" id="GO:0070888">
    <property type="term" value="F:E-box binding"/>
    <property type="evidence" value="ECO:0007669"/>
    <property type="project" value="TreeGrafter"/>
</dbReference>
<dbReference type="InterPro" id="IPR036638">
    <property type="entry name" value="HLH_DNA-bd_sf"/>
</dbReference>
<accession>A0A553PSP9</accession>
<evidence type="ECO:0000256" key="7">
    <source>
        <dbReference type="SAM" id="MobiDB-lite"/>
    </source>
</evidence>
<dbReference type="EMBL" id="VCGU01000001">
    <property type="protein sequence ID" value="TRY80701.1"/>
    <property type="molecule type" value="Genomic_DNA"/>
</dbReference>
<comment type="subcellular location">
    <subcellularLocation>
        <location evidence="2">Cytoplasm</location>
    </subcellularLocation>
    <subcellularLocation>
        <location evidence="1">Nucleus speckle</location>
    </subcellularLocation>
</comment>
<dbReference type="PROSITE" id="PS50888">
    <property type="entry name" value="BHLH"/>
    <property type="match status" value="1"/>
</dbReference>
<protein>
    <recommendedName>
        <fullName evidence="8">BHLH domain-containing protein</fullName>
    </recommendedName>
</protein>